<evidence type="ECO:0000256" key="1">
    <source>
        <dbReference type="SAM" id="MobiDB-lite"/>
    </source>
</evidence>
<name>A0A319CY21_9EURO</name>
<feature type="region of interest" description="Disordered" evidence="1">
    <location>
        <begin position="130"/>
        <end position="167"/>
    </location>
</feature>
<accession>A0A319CY21</accession>
<gene>
    <name evidence="2" type="ORF">BO71DRAFT_82560</name>
</gene>
<proteinExistence type="predicted"/>
<keyword evidence="3" id="KW-1185">Reference proteome</keyword>
<evidence type="ECO:0000313" key="2">
    <source>
        <dbReference type="EMBL" id="PYH90215.1"/>
    </source>
</evidence>
<dbReference type="AlphaFoldDB" id="A0A319CY21"/>
<organism evidence="2 3">
    <name type="scientific">Aspergillus ellipticus CBS 707.79</name>
    <dbReference type="NCBI Taxonomy" id="1448320"/>
    <lineage>
        <taxon>Eukaryota</taxon>
        <taxon>Fungi</taxon>
        <taxon>Dikarya</taxon>
        <taxon>Ascomycota</taxon>
        <taxon>Pezizomycotina</taxon>
        <taxon>Eurotiomycetes</taxon>
        <taxon>Eurotiomycetidae</taxon>
        <taxon>Eurotiales</taxon>
        <taxon>Aspergillaceae</taxon>
        <taxon>Aspergillus</taxon>
        <taxon>Aspergillus subgen. Circumdati</taxon>
    </lineage>
</organism>
<reference evidence="2 3" key="1">
    <citation type="submission" date="2018-02" db="EMBL/GenBank/DDBJ databases">
        <title>The genomes of Aspergillus section Nigri reveals drivers in fungal speciation.</title>
        <authorList>
            <consortium name="DOE Joint Genome Institute"/>
            <person name="Vesth T.C."/>
            <person name="Nybo J."/>
            <person name="Theobald S."/>
            <person name="Brandl J."/>
            <person name="Frisvad J.C."/>
            <person name="Nielsen K.F."/>
            <person name="Lyhne E.K."/>
            <person name="Kogle M.E."/>
            <person name="Kuo A."/>
            <person name="Riley R."/>
            <person name="Clum A."/>
            <person name="Nolan M."/>
            <person name="Lipzen A."/>
            <person name="Salamov A."/>
            <person name="Henrissat B."/>
            <person name="Wiebenga A."/>
            <person name="De vries R.P."/>
            <person name="Grigoriev I.V."/>
            <person name="Mortensen U.H."/>
            <person name="Andersen M.R."/>
            <person name="Baker S.E."/>
        </authorList>
    </citation>
    <scope>NUCLEOTIDE SEQUENCE [LARGE SCALE GENOMIC DNA]</scope>
    <source>
        <strain evidence="2 3">CBS 707.79</strain>
    </source>
</reference>
<dbReference type="Proteomes" id="UP000247810">
    <property type="component" value="Unassembled WGS sequence"/>
</dbReference>
<evidence type="ECO:0000313" key="3">
    <source>
        <dbReference type="Proteomes" id="UP000247810"/>
    </source>
</evidence>
<feature type="region of interest" description="Disordered" evidence="1">
    <location>
        <begin position="14"/>
        <end position="54"/>
    </location>
</feature>
<protein>
    <submittedName>
        <fullName evidence="2">Uncharacterized protein</fullName>
    </submittedName>
</protein>
<dbReference type="VEuPathDB" id="FungiDB:BO71DRAFT_82560"/>
<feature type="compositionally biased region" description="Polar residues" evidence="1">
    <location>
        <begin position="143"/>
        <end position="158"/>
    </location>
</feature>
<sequence>MDCVDCRLLAVDPRPNGVRPWPPANSGDRTGSPRLPESARHPGSSLGPTRLTSGDARLRATGGRAWAFLDPSTVRLLRRYLRGVWPEAYRSLSTPGPPQSTHAHRWHCRECAPAAAHHLTCTLLARHVPQSGTPTGPAPALQSRLSMTPQSLISSSEDMTLRRAARS</sequence>
<dbReference type="EMBL" id="KZ825992">
    <property type="protein sequence ID" value="PYH90215.1"/>
    <property type="molecule type" value="Genomic_DNA"/>
</dbReference>